<evidence type="ECO:0000313" key="2">
    <source>
        <dbReference type="EMBL" id="MCQ4770034.1"/>
    </source>
</evidence>
<gene>
    <name evidence="2" type="ORF">NE579_06085</name>
</gene>
<dbReference type="EMBL" id="JANFYS010000009">
    <property type="protein sequence ID" value="MCQ4770034.1"/>
    <property type="molecule type" value="Genomic_DNA"/>
</dbReference>
<dbReference type="AlphaFoldDB" id="A0AAW5JQ47"/>
<sequence length="131" mass="14203">MGYCERCERECDGLTCPVCGGALLQEVDPEAMPPEEGGRSFSIHHPDEVPWPLGPDGEPEEAVRLSNLADFPSVQTVVQARFQAAGIPLLTRYPEGGGLGKVYLGFSGYGVDLYVPKSRESEARALLLHDE</sequence>
<dbReference type="Proteomes" id="UP001204562">
    <property type="component" value="Unassembled WGS sequence"/>
</dbReference>
<accession>A0AAW5JQ47</accession>
<evidence type="ECO:0000256" key="1">
    <source>
        <dbReference type="SAM" id="MobiDB-lite"/>
    </source>
</evidence>
<reference evidence="2" key="1">
    <citation type="submission" date="2022-06" db="EMBL/GenBank/DDBJ databases">
        <title>Isolation of gut microbiota from human fecal samples.</title>
        <authorList>
            <person name="Pamer E.G."/>
            <person name="Barat B."/>
            <person name="Waligurski E."/>
            <person name="Medina S."/>
            <person name="Paddock L."/>
            <person name="Mostad J."/>
        </authorList>
    </citation>
    <scope>NUCLEOTIDE SEQUENCE</scope>
    <source>
        <strain evidence="2">DFI.9.91</strain>
    </source>
</reference>
<organism evidence="2 3">
    <name type="scientific">Intestinimonas massiliensis</name>
    <name type="common">ex Afouda et al. 2020</name>
    <dbReference type="NCBI Taxonomy" id="1673721"/>
    <lineage>
        <taxon>Bacteria</taxon>
        <taxon>Bacillati</taxon>
        <taxon>Bacillota</taxon>
        <taxon>Clostridia</taxon>
        <taxon>Eubacteriales</taxon>
        <taxon>Intestinimonas</taxon>
    </lineage>
</organism>
<name>A0AAW5JQ47_9FIRM</name>
<feature type="region of interest" description="Disordered" evidence="1">
    <location>
        <begin position="29"/>
        <end position="59"/>
    </location>
</feature>
<comment type="caution">
    <text evidence="2">The sequence shown here is derived from an EMBL/GenBank/DDBJ whole genome shotgun (WGS) entry which is preliminary data.</text>
</comment>
<dbReference type="RefSeq" id="WP_256303580.1">
    <property type="nucleotide sequence ID" value="NZ_JANFYS010000009.1"/>
</dbReference>
<protein>
    <recommendedName>
        <fullName evidence="4">DUF2007 domain-containing protein</fullName>
    </recommendedName>
</protein>
<evidence type="ECO:0000313" key="3">
    <source>
        <dbReference type="Proteomes" id="UP001204562"/>
    </source>
</evidence>
<evidence type="ECO:0008006" key="4">
    <source>
        <dbReference type="Google" id="ProtNLM"/>
    </source>
</evidence>
<proteinExistence type="predicted"/>